<evidence type="ECO:0000313" key="3">
    <source>
        <dbReference type="Proteomes" id="UP000035642"/>
    </source>
</evidence>
<dbReference type="SUPFAM" id="SSF57959">
    <property type="entry name" value="Leucine zipper domain"/>
    <property type="match status" value="1"/>
</dbReference>
<feature type="compositionally biased region" description="Polar residues" evidence="2">
    <location>
        <begin position="41"/>
        <end position="54"/>
    </location>
</feature>
<accession>A0A158P6U2</accession>
<feature type="coiled-coil region" evidence="1">
    <location>
        <begin position="85"/>
        <end position="119"/>
    </location>
</feature>
<reference evidence="3" key="1">
    <citation type="submission" date="2012-09" db="EMBL/GenBank/DDBJ databases">
        <authorList>
            <person name="Martin A.A."/>
        </authorList>
    </citation>
    <scope>NUCLEOTIDE SEQUENCE</scope>
</reference>
<reference evidence="4" key="2">
    <citation type="submission" date="2016-04" db="UniProtKB">
        <authorList>
            <consortium name="WormBaseParasite"/>
        </authorList>
    </citation>
    <scope>IDENTIFICATION</scope>
</reference>
<sequence length="192" mass="21523">MSDPLTFDDTDARHSLSLHMEPLNVQPQSIDAGETGKFNRTENNNNESAQPQVVSSSRSDSDSTASPNAPRHNVIVKNHSKRKKEDDLACRAATLEQENIKLRAELEQLKNETGHLRALVLAPVKATEVTVNKIGVTVRKESYTGVLHNETLAAAEYCGSNRRYSYEEKMKPYYTSKHRTKERCTCCIPAYS</sequence>
<dbReference type="STRING" id="6313.A0A158P6U2"/>
<keyword evidence="3" id="KW-1185">Reference proteome</keyword>
<dbReference type="WBParaSite" id="ACAC_0000155401-mRNA-1">
    <property type="protein sequence ID" value="ACAC_0000155401-mRNA-1"/>
    <property type="gene ID" value="ACAC_0000155401"/>
</dbReference>
<organism evidence="3 4">
    <name type="scientific">Angiostrongylus cantonensis</name>
    <name type="common">Rat lungworm</name>
    <dbReference type="NCBI Taxonomy" id="6313"/>
    <lineage>
        <taxon>Eukaryota</taxon>
        <taxon>Metazoa</taxon>
        <taxon>Ecdysozoa</taxon>
        <taxon>Nematoda</taxon>
        <taxon>Chromadorea</taxon>
        <taxon>Rhabditida</taxon>
        <taxon>Rhabditina</taxon>
        <taxon>Rhabditomorpha</taxon>
        <taxon>Strongyloidea</taxon>
        <taxon>Metastrongylidae</taxon>
        <taxon>Angiostrongylus</taxon>
    </lineage>
</organism>
<name>A0A158P6U2_ANGCA</name>
<protein>
    <submittedName>
        <fullName evidence="4">BZIP domain-containing protein</fullName>
    </submittedName>
</protein>
<evidence type="ECO:0000256" key="1">
    <source>
        <dbReference type="SAM" id="Coils"/>
    </source>
</evidence>
<keyword evidence="1" id="KW-0175">Coiled coil</keyword>
<evidence type="ECO:0000256" key="2">
    <source>
        <dbReference type="SAM" id="MobiDB-lite"/>
    </source>
</evidence>
<dbReference type="Proteomes" id="UP000035642">
    <property type="component" value="Unassembled WGS sequence"/>
</dbReference>
<feature type="region of interest" description="Disordered" evidence="2">
    <location>
        <begin position="1"/>
        <end position="72"/>
    </location>
</feature>
<evidence type="ECO:0000313" key="4">
    <source>
        <dbReference type="WBParaSite" id="ACAC_0000155401-mRNA-1"/>
    </source>
</evidence>
<dbReference type="GO" id="GO:0003700">
    <property type="term" value="F:DNA-binding transcription factor activity"/>
    <property type="evidence" value="ECO:0007669"/>
    <property type="project" value="InterPro"/>
</dbReference>
<dbReference type="AlphaFoldDB" id="A0A158P6U2"/>
<dbReference type="Gene3D" id="1.20.5.170">
    <property type="match status" value="1"/>
</dbReference>
<dbReference type="InterPro" id="IPR046347">
    <property type="entry name" value="bZIP_sf"/>
</dbReference>
<proteinExistence type="predicted"/>